<comment type="caution">
    <text evidence="2">The sequence shown here is derived from an EMBL/GenBank/DDBJ whole genome shotgun (WGS) entry which is preliminary data.</text>
</comment>
<dbReference type="EMBL" id="SBIP01000003">
    <property type="protein sequence ID" value="RWX76791.1"/>
    <property type="molecule type" value="Genomic_DNA"/>
</dbReference>
<sequence length="103" mass="10853">MLKKAIVGTMSLIMVAGLASCQTPQESATSAQMTCNAQGLRAGTRQYDRCVGATYQSNRVQAQQAENNAVAGAALGVVGGAVLGASLNDHPHYYRRCGRWGCY</sequence>
<feature type="signal peptide" evidence="1">
    <location>
        <begin position="1"/>
        <end position="19"/>
    </location>
</feature>
<evidence type="ECO:0000313" key="3">
    <source>
        <dbReference type="Proteomes" id="UP000287687"/>
    </source>
</evidence>
<feature type="chain" id="PRO_5019520181" evidence="1">
    <location>
        <begin position="20"/>
        <end position="103"/>
    </location>
</feature>
<organism evidence="2 3">
    <name type="scientific">Neorhizobium lilium</name>
    <dbReference type="NCBI Taxonomy" id="2503024"/>
    <lineage>
        <taxon>Bacteria</taxon>
        <taxon>Pseudomonadati</taxon>
        <taxon>Pseudomonadota</taxon>
        <taxon>Alphaproteobacteria</taxon>
        <taxon>Hyphomicrobiales</taxon>
        <taxon>Rhizobiaceae</taxon>
        <taxon>Rhizobium/Agrobacterium group</taxon>
        <taxon>Neorhizobium</taxon>
    </lineage>
</organism>
<dbReference type="OrthoDB" id="8404196at2"/>
<dbReference type="AlphaFoldDB" id="A0A444LFB1"/>
<reference evidence="2 3" key="1">
    <citation type="submission" date="2019-01" db="EMBL/GenBank/DDBJ databases">
        <title>The draft genome of Rhizobium sp. 24NR.</title>
        <authorList>
            <person name="Liu L."/>
            <person name="Liang L."/>
            <person name="Shi S."/>
            <person name="Xu L."/>
            <person name="Wang X."/>
            <person name="Li L."/>
            <person name="Zhang X."/>
        </authorList>
    </citation>
    <scope>NUCLEOTIDE SEQUENCE [LARGE SCALE GENOMIC DNA]</scope>
    <source>
        <strain evidence="2 3">24NR</strain>
    </source>
</reference>
<dbReference type="PROSITE" id="PS51257">
    <property type="entry name" value="PROKAR_LIPOPROTEIN"/>
    <property type="match status" value="1"/>
</dbReference>
<keyword evidence="1" id="KW-0732">Signal</keyword>
<accession>A0A444LFB1</accession>
<name>A0A444LFB1_9HYPH</name>
<protein>
    <submittedName>
        <fullName evidence="2">Uncharacterized protein</fullName>
    </submittedName>
</protein>
<dbReference type="Proteomes" id="UP000287687">
    <property type="component" value="Unassembled WGS sequence"/>
</dbReference>
<evidence type="ECO:0000313" key="2">
    <source>
        <dbReference type="EMBL" id="RWX76791.1"/>
    </source>
</evidence>
<keyword evidence="3" id="KW-1185">Reference proteome</keyword>
<gene>
    <name evidence="2" type="ORF">EPK99_14030</name>
</gene>
<proteinExistence type="predicted"/>
<evidence type="ECO:0000256" key="1">
    <source>
        <dbReference type="SAM" id="SignalP"/>
    </source>
</evidence>